<sequence length="395" mass="44809">MSPREAKVHEIARILADNMEIPDIKNSGIGLYTGKFGPLMFFAHYVKRFPEEAFQPTLDRYLEACCDDLCNEVIYAYTFCSGLAGAMSSVRLMNRLSLIDLDISEVEAQYRIPMFKQMMLFFSNRPGSFDFMHGAMGIALHFKDDPEFIENAVKWLSENANRDDGFTKWKSVLSDKGQIGYNIALSHGMSSIVLVLSRMYKTGVMQREIEELVESTVGYILSQEIDRSKYGCCFPSQSLENGNEIYKSRLGWCYGDLGVAAALWQAGKTFGRQDWKDKAMDVMWFTTQRRDLKDSSIVDAGLCHGGAGVAMMFKYMYDETGDERFAETANYWADATLDLATHEDGPAGYKRYTLEKTPPWETSYTMLEGIAGIGLILMSMLDMEQKSEWTDLFLL</sequence>
<reference evidence="1 2" key="1">
    <citation type="submission" date="2020-08" db="EMBL/GenBank/DDBJ databases">
        <title>Genome public.</title>
        <authorList>
            <person name="Liu C."/>
            <person name="Sun Q."/>
        </authorList>
    </citation>
    <scope>NUCLEOTIDE SEQUENCE [LARGE SCALE GENOMIC DNA]</scope>
    <source>
        <strain evidence="1 2">New-7</strain>
    </source>
</reference>
<dbReference type="Proteomes" id="UP000636891">
    <property type="component" value="Unassembled WGS sequence"/>
</dbReference>
<name>A0ABR7CPH1_9BACT</name>
<dbReference type="SMART" id="SM01260">
    <property type="entry name" value="LANC_like"/>
    <property type="match status" value="1"/>
</dbReference>
<dbReference type="Gene3D" id="1.50.10.20">
    <property type="match status" value="1"/>
</dbReference>
<proteinExistence type="predicted"/>
<protein>
    <submittedName>
        <fullName evidence="1">Lanthionine synthetase C family protein</fullName>
    </submittedName>
</protein>
<organism evidence="1 2">
    <name type="scientific">Alistipes hominis</name>
    <dbReference type="NCBI Taxonomy" id="2763015"/>
    <lineage>
        <taxon>Bacteria</taxon>
        <taxon>Pseudomonadati</taxon>
        <taxon>Bacteroidota</taxon>
        <taxon>Bacteroidia</taxon>
        <taxon>Bacteroidales</taxon>
        <taxon>Rikenellaceae</taxon>
        <taxon>Alistipes</taxon>
    </lineage>
</organism>
<keyword evidence="2" id="KW-1185">Reference proteome</keyword>
<dbReference type="PRINTS" id="PR01955">
    <property type="entry name" value="LANCFRANKIA"/>
</dbReference>
<dbReference type="PRINTS" id="PR01950">
    <property type="entry name" value="LANCSUPER"/>
</dbReference>
<accession>A0ABR7CPH1</accession>
<dbReference type="Pfam" id="PF05147">
    <property type="entry name" value="LANC_like"/>
    <property type="match status" value="1"/>
</dbReference>
<gene>
    <name evidence="1" type="ORF">H8S08_11170</name>
</gene>
<dbReference type="EMBL" id="JACOOK010000006">
    <property type="protein sequence ID" value="MBC5617568.1"/>
    <property type="molecule type" value="Genomic_DNA"/>
</dbReference>
<dbReference type="PANTHER" id="PTHR12736:SF7">
    <property type="entry name" value="LANC-LIKE PROTEIN 3"/>
    <property type="match status" value="1"/>
</dbReference>
<dbReference type="InterPro" id="IPR033889">
    <property type="entry name" value="LanC"/>
</dbReference>
<evidence type="ECO:0000313" key="1">
    <source>
        <dbReference type="EMBL" id="MBC5617568.1"/>
    </source>
</evidence>
<dbReference type="CDD" id="cd04793">
    <property type="entry name" value="LanC"/>
    <property type="match status" value="1"/>
</dbReference>
<comment type="caution">
    <text evidence="1">The sequence shown here is derived from an EMBL/GenBank/DDBJ whole genome shotgun (WGS) entry which is preliminary data.</text>
</comment>
<dbReference type="RefSeq" id="WP_186965929.1">
    <property type="nucleotide sequence ID" value="NZ_JACOOK010000006.1"/>
</dbReference>
<dbReference type="SUPFAM" id="SSF158745">
    <property type="entry name" value="LanC-like"/>
    <property type="match status" value="1"/>
</dbReference>
<evidence type="ECO:0000313" key="2">
    <source>
        <dbReference type="Proteomes" id="UP000636891"/>
    </source>
</evidence>
<dbReference type="InterPro" id="IPR007822">
    <property type="entry name" value="LANC-like"/>
</dbReference>
<dbReference type="PANTHER" id="PTHR12736">
    <property type="entry name" value="LANC-LIKE PROTEIN"/>
    <property type="match status" value="1"/>
</dbReference>